<name>A0AC34GTB7_9BILA</name>
<evidence type="ECO:0000313" key="1">
    <source>
        <dbReference type="Proteomes" id="UP000887579"/>
    </source>
</evidence>
<proteinExistence type="predicted"/>
<protein>
    <submittedName>
        <fullName evidence="2">SLC41A/MgtE integral membrane domain-containing protein</fullName>
    </submittedName>
</protein>
<dbReference type="Proteomes" id="UP000887579">
    <property type="component" value="Unplaced"/>
</dbReference>
<dbReference type="WBParaSite" id="ES5_v2.g7969.t1">
    <property type="protein sequence ID" value="ES5_v2.g7969.t1"/>
    <property type="gene ID" value="ES5_v2.g7969"/>
</dbReference>
<evidence type="ECO:0000313" key="2">
    <source>
        <dbReference type="WBParaSite" id="ES5_v2.g7969.t1"/>
    </source>
</evidence>
<sequence>MPVDQRDPDFVFSQTYSSETMSTTDGGSSTRHASTEESVYSNDGEEKGSTLTLEVSTLKLQNMLNNEKQEVFAAAMIPELYFKKDKPESYKSFFMNASLIMLLASGGLFFAGIFLRVVTQNPAFQSYPELLKVIPLLLGLKGSIEMTYASRLSTMANTNRLNTFRKLVNATFFNLALILGQAISVSLCAGGFIFGICTALGINLTPLRIALFLLSILTTATIASFVLALIITLIVYLSMKFSINPDNICAPFAAVAGDTVALLILNYIGTFVYSQTLGSTGIWSLIGIILAFGIGCLCVAWKNLNTREALYHGSFSIILSMIIGLENSFIMIQLVFIGAFVQMGEIALISVTSAKAITHPIFIASYIFFAITQILILFYICMGLTRFLFYMNIDPDNNSIPLLTALGDLIGTIFLAICLWLYKTVHSPVSI</sequence>
<reference evidence="2" key="1">
    <citation type="submission" date="2022-11" db="UniProtKB">
        <authorList>
            <consortium name="WormBaseParasite"/>
        </authorList>
    </citation>
    <scope>IDENTIFICATION</scope>
</reference>
<organism evidence="1 2">
    <name type="scientific">Panagrolaimus sp. ES5</name>
    <dbReference type="NCBI Taxonomy" id="591445"/>
    <lineage>
        <taxon>Eukaryota</taxon>
        <taxon>Metazoa</taxon>
        <taxon>Ecdysozoa</taxon>
        <taxon>Nematoda</taxon>
        <taxon>Chromadorea</taxon>
        <taxon>Rhabditida</taxon>
        <taxon>Tylenchina</taxon>
        <taxon>Panagrolaimomorpha</taxon>
        <taxon>Panagrolaimoidea</taxon>
        <taxon>Panagrolaimidae</taxon>
        <taxon>Panagrolaimus</taxon>
    </lineage>
</organism>
<accession>A0AC34GTB7</accession>